<name>A0AAV7S7Q6_PLEWA</name>
<dbReference type="EMBL" id="JANPWB010000008">
    <property type="protein sequence ID" value="KAJ1159775.1"/>
    <property type="molecule type" value="Genomic_DNA"/>
</dbReference>
<dbReference type="AlphaFoldDB" id="A0AAV7S7Q6"/>
<keyword evidence="2" id="KW-1185">Reference proteome</keyword>
<dbReference type="Proteomes" id="UP001066276">
    <property type="component" value="Chromosome 4_2"/>
</dbReference>
<proteinExistence type="predicted"/>
<organism evidence="1 2">
    <name type="scientific">Pleurodeles waltl</name>
    <name type="common">Iberian ribbed newt</name>
    <dbReference type="NCBI Taxonomy" id="8319"/>
    <lineage>
        <taxon>Eukaryota</taxon>
        <taxon>Metazoa</taxon>
        <taxon>Chordata</taxon>
        <taxon>Craniata</taxon>
        <taxon>Vertebrata</taxon>
        <taxon>Euteleostomi</taxon>
        <taxon>Amphibia</taxon>
        <taxon>Batrachia</taxon>
        <taxon>Caudata</taxon>
        <taxon>Salamandroidea</taxon>
        <taxon>Salamandridae</taxon>
        <taxon>Pleurodelinae</taxon>
        <taxon>Pleurodeles</taxon>
    </lineage>
</organism>
<comment type="caution">
    <text evidence="1">The sequence shown here is derived from an EMBL/GenBank/DDBJ whole genome shotgun (WGS) entry which is preliminary data.</text>
</comment>
<evidence type="ECO:0000313" key="2">
    <source>
        <dbReference type="Proteomes" id="UP001066276"/>
    </source>
</evidence>
<gene>
    <name evidence="1" type="ORF">NDU88_000280</name>
</gene>
<accession>A0AAV7S7Q6</accession>
<sequence length="129" mass="14104">MVRTTLAFLFEPEDGVCWLAVTGAAFSGHEGFLVAAVQQWRLQQCLGGRRVAPRLTASKKDALVSCLHSVMMMGKSAAKRKHALYSSDEPIPARRSWSRCSAEPPALLLEAEIQALIEAAVARTLKDRP</sequence>
<reference evidence="1" key="1">
    <citation type="journal article" date="2022" name="bioRxiv">
        <title>Sequencing and chromosome-scale assembly of the giantPleurodeles waltlgenome.</title>
        <authorList>
            <person name="Brown T."/>
            <person name="Elewa A."/>
            <person name="Iarovenko S."/>
            <person name="Subramanian E."/>
            <person name="Araus A.J."/>
            <person name="Petzold A."/>
            <person name="Susuki M."/>
            <person name="Suzuki K.-i.T."/>
            <person name="Hayashi T."/>
            <person name="Toyoda A."/>
            <person name="Oliveira C."/>
            <person name="Osipova E."/>
            <person name="Leigh N.D."/>
            <person name="Simon A."/>
            <person name="Yun M.H."/>
        </authorList>
    </citation>
    <scope>NUCLEOTIDE SEQUENCE</scope>
    <source>
        <strain evidence="1">20211129_DDA</strain>
        <tissue evidence="1">Liver</tissue>
    </source>
</reference>
<protein>
    <submittedName>
        <fullName evidence="1">Uncharacterized protein</fullName>
    </submittedName>
</protein>
<evidence type="ECO:0000313" key="1">
    <source>
        <dbReference type="EMBL" id="KAJ1159775.1"/>
    </source>
</evidence>